<evidence type="ECO:0000313" key="11">
    <source>
        <dbReference type="EMBL" id="SAM03079.1"/>
    </source>
</evidence>
<dbReference type="SUPFAM" id="SSF55681">
    <property type="entry name" value="Class II aaRS and biotin synthetases"/>
    <property type="match status" value="1"/>
</dbReference>
<feature type="binding site" evidence="7">
    <location>
        <position position="388"/>
    </location>
    <ligand>
        <name>L-serine</name>
        <dbReference type="ChEBI" id="CHEBI:33384"/>
    </ligand>
</feature>
<evidence type="ECO:0000256" key="6">
    <source>
        <dbReference type="ARBA" id="ARBA00031113"/>
    </source>
</evidence>
<dbReference type="STRING" id="4829.A0A163MB36"/>
<feature type="coiled-coil region" evidence="9">
    <location>
        <begin position="121"/>
        <end position="148"/>
    </location>
</feature>
<dbReference type="InterPro" id="IPR042103">
    <property type="entry name" value="SerRS_1_N_sf"/>
</dbReference>
<dbReference type="PIRSF" id="PIRSF001529">
    <property type="entry name" value="Ser-tRNA-synth_IIa"/>
    <property type="match status" value="1"/>
</dbReference>
<dbReference type="InterPro" id="IPR045864">
    <property type="entry name" value="aa-tRNA-synth_II/BPL/LPL"/>
</dbReference>
<dbReference type="OrthoDB" id="10264585at2759"/>
<gene>
    <name evidence="11" type="primary">ABSGL_08896.1 scaffold 10451</name>
</gene>
<feature type="binding site" evidence="8">
    <location>
        <begin position="325"/>
        <end position="327"/>
    </location>
    <ligand>
        <name>ATP</name>
        <dbReference type="ChEBI" id="CHEBI:30616"/>
    </ligand>
</feature>
<feature type="binding site" evidence="8">
    <location>
        <begin position="352"/>
        <end position="355"/>
    </location>
    <ligand>
        <name>ATP</name>
        <dbReference type="ChEBI" id="CHEBI:30616"/>
    </ligand>
</feature>
<dbReference type="Gene3D" id="1.10.287.40">
    <property type="entry name" value="Serine-tRNA synthetase, tRNA binding domain"/>
    <property type="match status" value="1"/>
</dbReference>
<dbReference type="InterPro" id="IPR006195">
    <property type="entry name" value="aa-tRNA-synth_II"/>
</dbReference>
<dbReference type="PRINTS" id="PR00981">
    <property type="entry name" value="TRNASYNTHSER"/>
</dbReference>
<dbReference type="Pfam" id="PF02403">
    <property type="entry name" value="Seryl_tRNA_N"/>
    <property type="match status" value="1"/>
</dbReference>
<feature type="binding site" evidence="7">
    <location>
        <position position="325"/>
    </location>
    <ligand>
        <name>L-serine</name>
        <dbReference type="ChEBI" id="CHEBI:33384"/>
    </ligand>
</feature>
<keyword evidence="3" id="KW-0547">Nucleotide-binding</keyword>
<evidence type="ECO:0000256" key="4">
    <source>
        <dbReference type="ARBA" id="ARBA00022840"/>
    </source>
</evidence>
<dbReference type="EMBL" id="LT554032">
    <property type="protein sequence ID" value="SAM03079.1"/>
    <property type="molecule type" value="Genomic_DNA"/>
</dbReference>
<evidence type="ECO:0000256" key="5">
    <source>
        <dbReference type="ARBA" id="ARBA00023146"/>
    </source>
</evidence>
<proteinExistence type="predicted"/>
<dbReference type="Pfam" id="PF00587">
    <property type="entry name" value="tRNA-synt_2b"/>
    <property type="match status" value="1"/>
</dbReference>
<dbReference type="InterPro" id="IPR002314">
    <property type="entry name" value="aa-tRNA-synt_IIb"/>
</dbReference>
<dbReference type="OMA" id="EQNCIDR"/>
<dbReference type="InParanoid" id="A0A163MB36"/>
<feature type="domain" description="Aminoacyl-transfer RNA synthetases class-II family profile" evidence="10">
    <location>
        <begin position="194"/>
        <end position="341"/>
    </location>
</feature>
<evidence type="ECO:0000256" key="7">
    <source>
        <dbReference type="PIRSR" id="PIRSR001529-1"/>
    </source>
</evidence>
<organism evidence="11">
    <name type="scientific">Absidia glauca</name>
    <name type="common">Pin mould</name>
    <dbReference type="NCBI Taxonomy" id="4829"/>
    <lineage>
        <taxon>Eukaryota</taxon>
        <taxon>Fungi</taxon>
        <taxon>Fungi incertae sedis</taxon>
        <taxon>Mucoromycota</taxon>
        <taxon>Mucoromycotina</taxon>
        <taxon>Mucoromycetes</taxon>
        <taxon>Mucorales</taxon>
        <taxon>Cunninghamellaceae</taxon>
        <taxon>Absidia</taxon>
    </lineage>
</organism>
<dbReference type="InterPro" id="IPR002317">
    <property type="entry name" value="Ser-tRNA-ligase_type_1"/>
</dbReference>
<name>A0A163MB36_ABSGL</name>
<dbReference type="GO" id="GO:0006434">
    <property type="term" value="P:seryl-tRNA aminoacylation"/>
    <property type="evidence" value="ECO:0007669"/>
    <property type="project" value="InterPro"/>
</dbReference>
<dbReference type="GO" id="GO:0004828">
    <property type="term" value="F:serine-tRNA ligase activity"/>
    <property type="evidence" value="ECO:0007669"/>
    <property type="project" value="UniProtKB-EC"/>
</dbReference>
<keyword evidence="9" id="KW-0175">Coiled coil</keyword>
<evidence type="ECO:0000256" key="2">
    <source>
        <dbReference type="ARBA" id="ARBA00022598"/>
    </source>
</evidence>
<evidence type="ECO:0000256" key="3">
    <source>
        <dbReference type="ARBA" id="ARBA00022741"/>
    </source>
</evidence>
<evidence type="ECO:0000259" key="10">
    <source>
        <dbReference type="PROSITE" id="PS50862"/>
    </source>
</evidence>
<dbReference type="EC" id="6.1.1.11" evidence="1"/>
<dbReference type="PROSITE" id="PS50862">
    <property type="entry name" value="AA_TRNA_LIGASE_II"/>
    <property type="match status" value="1"/>
</dbReference>
<feature type="binding site" evidence="7">
    <location>
        <position position="294"/>
    </location>
    <ligand>
        <name>L-serine</name>
        <dbReference type="ChEBI" id="CHEBI:33384"/>
    </ligand>
</feature>
<dbReference type="InterPro" id="IPR010978">
    <property type="entry name" value="tRNA-bd_arm"/>
</dbReference>
<evidence type="ECO:0000313" key="12">
    <source>
        <dbReference type="Proteomes" id="UP000078561"/>
    </source>
</evidence>
<dbReference type="PANTHER" id="PTHR11778">
    <property type="entry name" value="SERYL-TRNA SYNTHETASE"/>
    <property type="match status" value="1"/>
</dbReference>
<evidence type="ECO:0000256" key="8">
    <source>
        <dbReference type="PIRSR" id="PIRSR001529-2"/>
    </source>
</evidence>
<keyword evidence="5" id="KW-0030">Aminoacyl-tRNA synthetase</keyword>
<accession>A0A163MB36</accession>
<protein>
    <recommendedName>
        <fullName evidence="1">serine--tRNA ligase</fullName>
        <ecNumber evidence="1">6.1.1.11</ecNumber>
    </recommendedName>
    <alternativeName>
        <fullName evidence="6">Seryl-tRNA synthetase</fullName>
    </alternativeName>
</protein>
<dbReference type="GO" id="GO:0005524">
    <property type="term" value="F:ATP binding"/>
    <property type="evidence" value="ECO:0007669"/>
    <property type="project" value="UniProtKB-KW"/>
</dbReference>
<dbReference type="Proteomes" id="UP000078561">
    <property type="component" value="Unassembled WGS sequence"/>
</dbReference>
<keyword evidence="4 8" id="KW-0067">ATP-binding</keyword>
<feature type="site" description="Important for serine binding" evidence="7">
    <location>
        <position position="390"/>
    </location>
</feature>
<evidence type="ECO:0000256" key="9">
    <source>
        <dbReference type="SAM" id="Coils"/>
    </source>
</evidence>
<evidence type="ECO:0000256" key="1">
    <source>
        <dbReference type="ARBA" id="ARBA00012840"/>
    </source>
</evidence>
<sequence>MLHSISSSPRRLLQQCRHQAVRHSSSLQRPDYIVKPRLDYGYIADHADELANNMRSRNYDPIDPTDFQRLHQQRKDLYQQLLVLRSQRNTLSKAAAAHQKQHLKKASPVSSTAAALASSTRDRSIQQAQSIKADIKRHEQELELVESQLLTQALLIPNTIHPNVPRGEDPVVVKKVQGDHHGLSPDTGDWKPLDHVALNDRLKFMDLQQASRVTGSSFYYLQGIGAYLELALIQYAMDKAVQRGYLGILTPDIVRTSLANACGFQPRRGESQQMYKINDTTDDNGDTGLCLTGTAEIPLAGKYMDQIIPQVDLPLRCVGFGHSFRMEAGGRASAYRKYDIEAWLPGRKTWGEISSTSNCTDYQARRLSIRYRPTHPTQDNTLFCHTLNGTAMAVPRVIIAILESFQRPDGSVEIPKVLQKWIPGQPTVISV</sequence>
<dbReference type="AlphaFoldDB" id="A0A163MB36"/>
<dbReference type="UniPathway" id="UPA00906">
    <property type="reaction ID" value="UER00895"/>
</dbReference>
<dbReference type="Gene3D" id="3.30.930.10">
    <property type="entry name" value="Bira Bifunctional Protein, Domain 2"/>
    <property type="match status" value="2"/>
</dbReference>
<dbReference type="InterPro" id="IPR015866">
    <property type="entry name" value="Ser-tRNA-synth_1_N"/>
</dbReference>
<keyword evidence="2" id="KW-0436">Ligase</keyword>
<keyword evidence="12" id="KW-1185">Reference proteome</keyword>
<reference evidence="11" key="1">
    <citation type="submission" date="2016-04" db="EMBL/GenBank/DDBJ databases">
        <authorList>
            <person name="Evans L.H."/>
            <person name="Alamgir A."/>
            <person name="Owens N."/>
            <person name="Weber N.D."/>
            <person name="Virtaneva K."/>
            <person name="Barbian K."/>
            <person name="Babar A."/>
            <person name="Rosenke K."/>
        </authorList>
    </citation>
    <scope>NUCLEOTIDE SEQUENCE [LARGE SCALE GENOMIC DNA]</scope>
    <source>
        <strain evidence="11">CBS 101.48</strain>
    </source>
</reference>
<dbReference type="SUPFAM" id="SSF46589">
    <property type="entry name" value="tRNA-binding arm"/>
    <property type="match status" value="1"/>
</dbReference>